<dbReference type="AlphaFoldDB" id="Q55ER3"/>
<name>Q55ER3_DICDI</name>
<evidence type="ECO:0000313" key="3">
    <source>
        <dbReference type="Proteomes" id="UP000002195"/>
    </source>
</evidence>
<keyword evidence="1" id="KW-0732">Signal</keyword>
<feature type="chain" id="PRO_5004250245" evidence="1">
    <location>
        <begin position="23"/>
        <end position="189"/>
    </location>
</feature>
<dbReference type="RefSeq" id="XP_646957.1">
    <property type="nucleotide sequence ID" value="XM_641865.1"/>
</dbReference>
<proteinExistence type="predicted"/>
<dbReference type="eggNOG" id="ENOG502RIM1">
    <property type="taxonomic scope" value="Eukaryota"/>
</dbReference>
<dbReference type="EMBL" id="AAFI02000004">
    <property type="protein sequence ID" value="EAL73130.1"/>
    <property type="molecule type" value="Genomic_DNA"/>
</dbReference>
<dbReference type="PaxDb" id="44689-DDB0305231"/>
<keyword evidence="3" id="KW-1185">Reference proteome</keyword>
<dbReference type="dictyBase" id="DDB_G0269082"/>
<reference evidence="2 3" key="1">
    <citation type="journal article" date="2005" name="Nature">
        <title>The genome of the social amoeba Dictyostelium discoideum.</title>
        <authorList>
            <consortium name="The Dictyostelium discoideum Sequencing Consortium"/>
            <person name="Eichinger L."/>
            <person name="Pachebat J.A."/>
            <person name="Glockner G."/>
            <person name="Rajandream M.A."/>
            <person name="Sucgang R."/>
            <person name="Berriman M."/>
            <person name="Song J."/>
            <person name="Olsen R."/>
            <person name="Szafranski K."/>
            <person name="Xu Q."/>
            <person name="Tunggal B."/>
            <person name="Kummerfeld S."/>
            <person name="Madera M."/>
            <person name="Konfortov B.A."/>
            <person name="Rivero F."/>
            <person name="Bankier A.T."/>
            <person name="Lehmann R."/>
            <person name="Hamlin N."/>
            <person name="Davies R."/>
            <person name="Gaudet P."/>
            <person name="Fey P."/>
            <person name="Pilcher K."/>
            <person name="Chen G."/>
            <person name="Saunders D."/>
            <person name="Sodergren E."/>
            <person name="Davis P."/>
            <person name="Kerhornou A."/>
            <person name="Nie X."/>
            <person name="Hall N."/>
            <person name="Anjard C."/>
            <person name="Hemphill L."/>
            <person name="Bason N."/>
            <person name="Farbrother P."/>
            <person name="Desany B."/>
            <person name="Just E."/>
            <person name="Morio T."/>
            <person name="Rost R."/>
            <person name="Churcher C."/>
            <person name="Cooper J."/>
            <person name="Haydock S."/>
            <person name="van Driessche N."/>
            <person name="Cronin A."/>
            <person name="Goodhead I."/>
            <person name="Muzny D."/>
            <person name="Mourier T."/>
            <person name="Pain A."/>
            <person name="Lu M."/>
            <person name="Harper D."/>
            <person name="Lindsay R."/>
            <person name="Hauser H."/>
            <person name="James K."/>
            <person name="Quiles M."/>
            <person name="Madan Babu M."/>
            <person name="Saito T."/>
            <person name="Buchrieser C."/>
            <person name="Wardroper A."/>
            <person name="Felder M."/>
            <person name="Thangavelu M."/>
            <person name="Johnson D."/>
            <person name="Knights A."/>
            <person name="Loulseged H."/>
            <person name="Mungall K."/>
            <person name="Oliver K."/>
            <person name="Price C."/>
            <person name="Quail M.A."/>
            <person name="Urushihara H."/>
            <person name="Hernandez J."/>
            <person name="Rabbinowitsch E."/>
            <person name="Steffen D."/>
            <person name="Sanders M."/>
            <person name="Ma J."/>
            <person name="Kohara Y."/>
            <person name="Sharp S."/>
            <person name="Simmonds M."/>
            <person name="Spiegler S."/>
            <person name="Tivey A."/>
            <person name="Sugano S."/>
            <person name="White B."/>
            <person name="Walker D."/>
            <person name="Woodward J."/>
            <person name="Winckler T."/>
            <person name="Tanaka Y."/>
            <person name="Shaulsky G."/>
            <person name="Schleicher M."/>
            <person name="Weinstock G."/>
            <person name="Rosenthal A."/>
            <person name="Cox E.C."/>
            <person name="Chisholm R.L."/>
            <person name="Gibbs R."/>
            <person name="Loomis W.F."/>
            <person name="Platzer M."/>
            <person name="Kay R.R."/>
            <person name="Williams J."/>
            <person name="Dear P.H."/>
            <person name="Noegel A.A."/>
            <person name="Barrell B."/>
            <person name="Kuspa A."/>
        </authorList>
    </citation>
    <scope>NUCLEOTIDE SEQUENCE [LARGE SCALE GENOMIC DNA]</scope>
    <source>
        <strain evidence="2 3">AX4</strain>
    </source>
</reference>
<evidence type="ECO:0000256" key="1">
    <source>
        <dbReference type="SAM" id="SignalP"/>
    </source>
</evidence>
<dbReference type="GeneID" id="8616647"/>
<accession>Q55ER3</accession>
<dbReference type="InParanoid" id="Q55ER3"/>
<evidence type="ECO:0000313" key="2">
    <source>
        <dbReference type="EMBL" id="EAL73130.1"/>
    </source>
</evidence>
<feature type="signal peptide" evidence="1">
    <location>
        <begin position="1"/>
        <end position="22"/>
    </location>
</feature>
<dbReference type="HOGENOM" id="CLU_1436875_0_0_1"/>
<protein>
    <submittedName>
        <fullName evidence="2">Uncharacterized protein</fullName>
    </submittedName>
</protein>
<dbReference type="Proteomes" id="UP000002195">
    <property type="component" value="Unassembled WGS sequence"/>
</dbReference>
<sequence length="189" mass="21413">MKTILLLFFLITLYLNFNFSLGKDLPKPNSSPAVFSNDNHSEKFHIPWFLFSNSIEYEMFASEVILNVQKVIIENNKNDTNGICSKGVLQMMNYVKTQGNGQFSWSLFVSSVEQLSSMCGMDGIYSNITNGISEILKNGFSFVDIKPVGDVSKIFYCFKNTIYYYSDKSHHAQELGKCIGSQIIGVQYL</sequence>
<dbReference type="KEGG" id="ddi:DDB_G0269082"/>
<comment type="caution">
    <text evidence="2">The sequence shown here is derived from an EMBL/GenBank/DDBJ whole genome shotgun (WGS) entry which is preliminary data.</text>
</comment>
<dbReference type="VEuPathDB" id="AmoebaDB:DDB_G0269082"/>
<gene>
    <name evidence="2" type="ORF">DDB_G0269082</name>
</gene>
<organism evidence="2 3">
    <name type="scientific">Dictyostelium discoideum</name>
    <name type="common">Social amoeba</name>
    <dbReference type="NCBI Taxonomy" id="44689"/>
    <lineage>
        <taxon>Eukaryota</taxon>
        <taxon>Amoebozoa</taxon>
        <taxon>Evosea</taxon>
        <taxon>Eumycetozoa</taxon>
        <taxon>Dictyostelia</taxon>
        <taxon>Dictyosteliales</taxon>
        <taxon>Dictyosteliaceae</taxon>
        <taxon>Dictyostelium</taxon>
    </lineage>
</organism>